<feature type="region of interest" description="Disordered" evidence="1">
    <location>
        <begin position="1"/>
        <end position="24"/>
    </location>
</feature>
<evidence type="ECO:0000256" key="1">
    <source>
        <dbReference type="SAM" id="MobiDB-lite"/>
    </source>
</evidence>
<reference evidence="2" key="1">
    <citation type="submission" date="2023-01" db="EMBL/GenBank/DDBJ databases">
        <title>The growth and conidiation of Purpureocillium lavendulum are regulated by nitrogen source and histone H3K14 acetylation.</title>
        <authorList>
            <person name="Tang P."/>
            <person name="Han J."/>
            <person name="Zhang C."/>
            <person name="Tang P."/>
            <person name="Qi F."/>
            <person name="Zhang K."/>
            <person name="Liang L."/>
        </authorList>
    </citation>
    <scope>NUCLEOTIDE SEQUENCE</scope>
    <source>
        <strain evidence="2">YMF1.00683</strain>
    </source>
</reference>
<keyword evidence="3" id="KW-1185">Reference proteome</keyword>
<dbReference type="Proteomes" id="UP001163105">
    <property type="component" value="Unassembled WGS sequence"/>
</dbReference>
<sequence length="250" mass="27472">MDDLPPPYSAGPSTPSSVPVSSLPVLSQSSSSSLFTHHLSSLRSQIANEQAARASARDLSDARLLALLVPCVEDLLASIAAVHPPPRLVESALVPAAAVGPDWHFSDQDERRDGELRSVVRVEPEVKGDSKRPADEGTMWWDDEDTARRLAKFLCPEGPVPNLERLAVRAHVKEAKKASRWGVFKRDAPQPSTLPPRQAAPTKSPTAEEDISMVVEADEVTFRRENEMGIWESRTGWGILVRVRLPPRTR</sequence>
<feature type="compositionally biased region" description="Low complexity" evidence="1">
    <location>
        <begin position="12"/>
        <end position="24"/>
    </location>
</feature>
<evidence type="ECO:0000313" key="2">
    <source>
        <dbReference type="EMBL" id="KAJ6439322.1"/>
    </source>
</evidence>
<dbReference type="EMBL" id="JAQHRD010000006">
    <property type="protein sequence ID" value="KAJ6439322.1"/>
    <property type="molecule type" value="Genomic_DNA"/>
</dbReference>
<organism evidence="2 3">
    <name type="scientific">Purpureocillium lavendulum</name>
    <dbReference type="NCBI Taxonomy" id="1247861"/>
    <lineage>
        <taxon>Eukaryota</taxon>
        <taxon>Fungi</taxon>
        <taxon>Dikarya</taxon>
        <taxon>Ascomycota</taxon>
        <taxon>Pezizomycotina</taxon>
        <taxon>Sordariomycetes</taxon>
        <taxon>Hypocreomycetidae</taxon>
        <taxon>Hypocreales</taxon>
        <taxon>Ophiocordycipitaceae</taxon>
        <taxon>Purpureocillium</taxon>
    </lineage>
</organism>
<feature type="region of interest" description="Disordered" evidence="1">
    <location>
        <begin position="182"/>
        <end position="209"/>
    </location>
</feature>
<accession>A0AB34FLK9</accession>
<evidence type="ECO:0000313" key="3">
    <source>
        <dbReference type="Proteomes" id="UP001163105"/>
    </source>
</evidence>
<name>A0AB34FLK9_9HYPO</name>
<protein>
    <submittedName>
        <fullName evidence="2">NAD-dependent epimerase/dehydratase family protein</fullName>
    </submittedName>
</protein>
<comment type="caution">
    <text evidence="2">The sequence shown here is derived from an EMBL/GenBank/DDBJ whole genome shotgun (WGS) entry which is preliminary data.</text>
</comment>
<proteinExistence type="predicted"/>
<gene>
    <name evidence="2" type="ORF">O9K51_07207</name>
</gene>
<dbReference type="AlphaFoldDB" id="A0AB34FLK9"/>